<dbReference type="GeneID" id="29059461"/>
<reference evidence="1 2" key="1">
    <citation type="submission" date="2016-04" db="EMBL/GenBank/DDBJ databases">
        <title>Comparative genomics of Morganella phages MP1 and MP2 define new clades among the T4 and T7-like Viruses.</title>
        <authorList>
            <person name="Pinto G."/>
            <person name="Oliveira A."/>
            <person name="Malgorzata L."/>
            <person name="Kropinski A."/>
            <person name="Azeredo J."/>
        </authorList>
    </citation>
    <scope>NUCLEOTIDE SEQUENCE [LARGE SCALE GENOMIC DNA]</scope>
</reference>
<gene>
    <name evidence="1" type="ORF">MP1_gp0081</name>
</gene>
<dbReference type="KEGG" id="vg:29059461"/>
<keyword evidence="2" id="KW-1185">Reference proteome</keyword>
<sequence>MKLKELKTFKDIAKGDTISYGSCSPIDYTVAYIGLEGLVLLDLSEPLIQGYIEYYVSYSQDLGYNLSHTKPEIKPTH</sequence>
<organism evidence="1 2">
    <name type="scientific">Morganella phage vB_MmoM_MP1</name>
    <dbReference type="NCBI Taxonomy" id="1852628"/>
    <lineage>
        <taxon>Viruses</taxon>
        <taxon>Duplodnaviria</taxon>
        <taxon>Heunggongvirae</taxon>
        <taxon>Uroviricota</taxon>
        <taxon>Caudoviricetes</taxon>
        <taxon>Pantevenvirales</taxon>
        <taxon>Straboviridae</taxon>
        <taxon>Gualtarvirus</taxon>
        <taxon>Gualtarvirus mp1</taxon>
    </lineage>
</organism>
<accession>A0A192YBV5</accession>
<evidence type="ECO:0000313" key="2">
    <source>
        <dbReference type="Proteomes" id="UP000203816"/>
    </source>
</evidence>
<protein>
    <submittedName>
        <fullName evidence="1">Uncharacterized protein</fullName>
    </submittedName>
</protein>
<proteinExistence type="predicted"/>
<dbReference type="EMBL" id="KX078569">
    <property type="protein sequence ID" value="ANM46620.1"/>
    <property type="molecule type" value="Genomic_DNA"/>
</dbReference>
<name>A0A192YBV5_9CAUD</name>
<dbReference type="Proteomes" id="UP000203816">
    <property type="component" value="Segment"/>
</dbReference>
<evidence type="ECO:0000313" key="1">
    <source>
        <dbReference type="EMBL" id="ANM46620.1"/>
    </source>
</evidence>
<dbReference type="RefSeq" id="YP_009279939.1">
    <property type="nucleotide sequence ID" value="NC_031020.1"/>
</dbReference>